<evidence type="ECO:0000313" key="3">
    <source>
        <dbReference type="Proteomes" id="UP000295285"/>
    </source>
</evidence>
<dbReference type="SUPFAM" id="SSF51126">
    <property type="entry name" value="Pectin lyase-like"/>
    <property type="match status" value="1"/>
</dbReference>
<name>A0A4R4BKK0_BACTU</name>
<dbReference type="EMBL" id="SMDG01000001">
    <property type="protein sequence ID" value="TCW59651.1"/>
    <property type="molecule type" value="Genomic_DNA"/>
</dbReference>
<feature type="domain" description="Rhamnogalacturonase A/B/Epimerase-like pectate lyase" evidence="1">
    <location>
        <begin position="108"/>
        <end position="177"/>
    </location>
</feature>
<gene>
    <name evidence="2" type="ORF">EC910_101281</name>
</gene>
<sequence>MADAPKLQGTERISESYYKINMGIDNANEALRKSYKAEEKSVVAEEKSNAADTLSKSVQQQLNGIVVEGSIDPETKQIRVDANSVVYGTAKERIDAEQLKIDRLKKNWVSVLDFGAKGDGVTDDTNAIQAAINYIKDTFGDQGGTVFFPIGEYKFSTVLISSKHIKLTGSGTLKGTVLIRSVERANPSYDNNIKDLFTRVEGLRFVHNVGNNTDAIVIRNTRCVNVSDCYFQNYRYAIHGEAIHNDVPYQQTARVIISDCMYYDVDMAVRTSWSPYTSGVPSTWVYSQHGDWQVKGCQAYFYIRGLTHFHFEGQDGLIIINNILFHRFYRLKPADKMYNVYVKQSNFTIISNNDLFEAGLESIYCEDMRSLIISNNNMAWCGQREPSSGIYLEVTDKATYQEASVIVSGNNIAYPTRHGINAGYNTVNIKLSDNVITKQGDSKFYYGFVDLSTISHYPLFVGDPAVPFPEQNSIITSKNTYRGSIFQNRGIAENYSLDFVDTNKTFGNVNATPRTISGTLDLSTIITKNSNPFNQNFPFILKGVTGNINDIVGNVGQIVTIICGGGGTLTLNNSGVGNNLLNLGSNISLNPSQYVTLQKTDSYWIKM</sequence>
<evidence type="ECO:0000259" key="1">
    <source>
        <dbReference type="Pfam" id="PF12708"/>
    </source>
</evidence>
<dbReference type="AlphaFoldDB" id="A0A4R4BKK0"/>
<organism evidence="2 3">
    <name type="scientific">Bacillus thuringiensis</name>
    <dbReference type="NCBI Taxonomy" id="1428"/>
    <lineage>
        <taxon>Bacteria</taxon>
        <taxon>Bacillati</taxon>
        <taxon>Bacillota</taxon>
        <taxon>Bacilli</taxon>
        <taxon>Bacillales</taxon>
        <taxon>Bacillaceae</taxon>
        <taxon>Bacillus</taxon>
        <taxon>Bacillus cereus group</taxon>
    </lineage>
</organism>
<dbReference type="RefSeq" id="WP_207911715.1">
    <property type="nucleotide sequence ID" value="NZ_SMDF01000001.1"/>
</dbReference>
<dbReference type="Proteomes" id="UP000295285">
    <property type="component" value="Unassembled WGS sequence"/>
</dbReference>
<comment type="caution">
    <text evidence="2">The sequence shown here is derived from an EMBL/GenBank/DDBJ whole genome shotgun (WGS) entry which is preliminary data.</text>
</comment>
<proteinExistence type="predicted"/>
<dbReference type="Gene3D" id="2.160.20.10">
    <property type="entry name" value="Single-stranded right-handed beta-helix, Pectin lyase-like"/>
    <property type="match status" value="1"/>
</dbReference>
<keyword evidence="2" id="KW-0456">Lyase</keyword>
<dbReference type="InterPro" id="IPR012334">
    <property type="entry name" value="Pectin_lyas_fold"/>
</dbReference>
<evidence type="ECO:0000313" key="2">
    <source>
        <dbReference type="EMBL" id="TCW59651.1"/>
    </source>
</evidence>
<dbReference type="Pfam" id="PF12708">
    <property type="entry name" value="Pect-lyase_RHGA_epim"/>
    <property type="match status" value="1"/>
</dbReference>
<dbReference type="InterPro" id="IPR024535">
    <property type="entry name" value="RHGA/B-epi-like_pectate_lyase"/>
</dbReference>
<reference evidence="2 3" key="1">
    <citation type="submission" date="2019-03" db="EMBL/GenBank/DDBJ databases">
        <title>Above-ground endophytic microbial communities from plants in different locations in the United States.</title>
        <authorList>
            <person name="Frank C."/>
        </authorList>
    </citation>
    <scope>NUCLEOTIDE SEQUENCE [LARGE SCALE GENOMIC DNA]</scope>
    <source>
        <strain evidence="2 3">LP_2_YM</strain>
    </source>
</reference>
<protein>
    <submittedName>
        <fullName evidence="2">Pectate lyase-like protein</fullName>
    </submittedName>
</protein>
<dbReference type="InterPro" id="IPR011050">
    <property type="entry name" value="Pectin_lyase_fold/virulence"/>
</dbReference>
<dbReference type="GO" id="GO:0016829">
    <property type="term" value="F:lyase activity"/>
    <property type="evidence" value="ECO:0007669"/>
    <property type="project" value="UniProtKB-KW"/>
</dbReference>
<accession>A0A4R4BKK0</accession>